<accession>A0A093IQY8</accession>
<proteinExistence type="predicted"/>
<gene>
    <name evidence="1" type="ORF">N327_07670</name>
</gene>
<evidence type="ECO:0000313" key="1">
    <source>
        <dbReference type="EMBL" id="KFW04048.1"/>
    </source>
</evidence>
<dbReference type="EMBL" id="KK597307">
    <property type="protein sequence ID" value="KFW04048.1"/>
    <property type="molecule type" value="Genomic_DNA"/>
</dbReference>
<keyword evidence="2" id="KW-1185">Reference proteome</keyword>
<feature type="non-terminal residue" evidence="1">
    <location>
        <position position="138"/>
    </location>
</feature>
<protein>
    <submittedName>
        <fullName evidence="1">Uncharacterized protein</fullName>
    </submittedName>
</protein>
<reference evidence="1 2" key="1">
    <citation type="submission" date="2014-04" db="EMBL/GenBank/DDBJ databases">
        <title>Genome evolution of avian class.</title>
        <authorList>
            <person name="Zhang G."/>
            <person name="Li C."/>
        </authorList>
    </citation>
    <scope>NUCLEOTIDE SEQUENCE [LARGE SCALE GENOMIC DNA]</scope>
    <source>
        <strain evidence="1">BGI_N327</strain>
    </source>
</reference>
<evidence type="ECO:0000313" key="2">
    <source>
        <dbReference type="Proteomes" id="UP000053806"/>
    </source>
</evidence>
<dbReference type="Proteomes" id="UP000053806">
    <property type="component" value="Unassembled WGS sequence"/>
</dbReference>
<feature type="non-terminal residue" evidence="1">
    <location>
        <position position="1"/>
    </location>
</feature>
<organism evidence="1 2">
    <name type="scientific">Fulmarus glacialis</name>
    <name type="common">Northern fulmar</name>
    <dbReference type="NCBI Taxonomy" id="30455"/>
    <lineage>
        <taxon>Eukaryota</taxon>
        <taxon>Metazoa</taxon>
        <taxon>Chordata</taxon>
        <taxon>Craniata</taxon>
        <taxon>Vertebrata</taxon>
        <taxon>Euteleostomi</taxon>
        <taxon>Archelosauria</taxon>
        <taxon>Archosauria</taxon>
        <taxon>Dinosauria</taxon>
        <taxon>Saurischia</taxon>
        <taxon>Theropoda</taxon>
        <taxon>Coelurosauria</taxon>
        <taxon>Aves</taxon>
        <taxon>Neognathae</taxon>
        <taxon>Neoaves</taxon>
        <taxon>Aequornithes</taxon>
        <taxon>Procellariiformes</taxon>
        <taxon>Procellariidae</taxon>
        <taxon>Fulmarus</taxon>
    </lineage>
</organism>
<dbReference type="AlphaFoldDB" id="A0A093IQY8"/>
<name>A0A093IQY8_FULGA</name>
<sequence length="138" mass="15342">GYKRKGKLPAVSQTLVLLAEQRGAIWKRRGLLMAGSQGKSVMTSMGRATCERPDLLWQLLGAIHTFKRGSYVSVGQETRRKNVLVFLYLPFLKRDERARALQTSTTYHGQSSVLLAGDRCSREASCHRNAGEMGSLDT</sequence>